<protein>
    <recommendedName>
        <fullName evidence="3">DUF659 domain-containing protein</fullName>
    </recommendedName>
</protein>
<accession>A0A165QWG6</accession>
<dbReference type="InterPro" id="IPR012337">
    <property type="entry name" value="RNaseH-like_sf"/>
</dbReference>
<dbReference type="AlphaFoldDB" id="A0A165QWG6"/>
<dbReference type="STRING" id="1314782.A0A165QWG6"/>
<dbReference type="InParanoid" id="A0A165QWG6"/>
<gene>
    <name evidence="1" type="ORF">NEOLEDRAFT_1157439</name>
</gene>
<dbReference type="SUPFAM" id="SSF53098">
    <property type="entry name" value="Ribonuclease H-like"/>
    <property type="match status" value="1"/>
</dbReference>
<sequence>MAPPVKQRGWWRDYFYDHPEHKNRETNSAAYMSGKLIVWCKKCFDQCVSAELAADNLRVTSGIIPVARSPETITASPSFLLAWIENPEWLAFIEEWGVLSRLWGKGLEGTIQFDGWTGVNDVHIEAYELSANCEVQPMRVFDVSLQQKVAKVIRQVETEWMVIVIAVCSDAASKASKACRLLSHQQLAAPEAYQWPDIVVPDCYAHQINLIVGDYFKIEVAMYTHTAERATLVIAWLRSKSLLLALIHETHASTTGITLTVLHAVLTRWTAHYLAYSHLFELHFTIQTIVERDFRLPDTQKVIVIGDKKAKEKALTMIDIIQDPSFWLHLKQYHLQPLAITANISQSAHCWLDTILLIFGLLYHTYSMFWKPEDQPARNTILMSIEKLWIRFHKLDAPGDLLKEVYEYLDEMGSYKGLGNLLESIRHQAESEVRYYLIN</sequence>
<evidence type="ECO:0008006" key="3">
    <source>
        <dbReference type="Google" id="ProtNLM"/>
    </source>
</evidence>
<dbReference type="Proteomes" id="UP000076761">
    <property type="component" value="Unassembled WGS sequence"/>
</dbReference>
<keyword evidence="2" id="KW-1185">Reference proteome</keyword>
<proteinExistence type="predicted"/>
<dbReference type="EMBL" id="KV425589">
    <property type="protein sequence ID" value="KZT22970.1"/>
    <property type="molecule type" value="Genomic_DNA"/>
</dbReference>
<evidence type="ECO:0000313" key="1">
    <source>
        <dbReference type="EMBL" id="KZT22970.1"/>
    </source>
</evidence>
<dbReference type="OrthoDB" id="3270520at2759"/>
<reference evidence="1 2" key="1">
    <citation type="journal article" date="2016" name="Mol. Biol. Evol.">
        <title>Comparative Genomics of Early-Diverging Mushroom-Forming Fungi Provides Insights into the Origins of Lignocellulose Decay Capabilities.</title>
        <authorList>
            <person name="Nagy L.G."/>
            <person name="Riley R."/>
            <person name="Tritt A."/>
            <person name="Adam C."/>
            <person name="Daum C."/>
            <person name="Floudas D."/>
            <person name="Sun H."/>
            <person name="Yadav J.S."/>
            <person name="Pangilinan J."/>
            <person name="Larsson K.H."/>
            <person name="Matsuura K."/>
            <person name="Barry K."/>
            <person name="Labutti K."/>
            <person name="Kuo R."/>
            <person name="Ohm R.A."/>
            <person name="Bhattacharya S.S."/>
            <person name="Shirouzu T."/>
            <person name="Yoshinaga Y."/>
            <person name="Martin F.M."/>
            <person name="Grigoriev I.V."/>
            <person name="Hibbett D.S."/>
        </authorList>
    </citation>
    <scope>NUCLEOTIDE SEQUENCE [LARGE SCALE GENOMIC DNA]</scope>
    <source>
        <strain evidence="1 2">HHB14362 ss-1</strain>
    </source>
</reference>
<organism evidence="1 2">
    <name type="scientific">Neolentinus lepideus HHB14362 ss-1</name>
    <dbReference type="NCBI Taxonomy" id="1314782"/>
    <lineage>
        <taxon>Eukaryota</taxon>
        <taxon>Fungi</taxon>
        <taxon>Dikarya</taxon>
        <taxon>Basidiomycota</taxon>
        <taxon>Agaricomycotina</taxon>
        <taxon>Agaricomycetes</taxon>
        <taxon>Gloeophyllales</taxon>
        <taxon>Gloeophyllaceae</taxon>
        <taxon>Neolentinus</taxon>
    </lineage>
</organism>
<evidence type="ECO:0000313" key="2">
    <source>
        <dbReference type="Proteomes" id="UP000076761"/>
    </source>
</evidence>
<name>A0A165QWG6_9AGAM</name>